<reference evidence="4" key="1">
    <citation type="journal article" date="2019" name="Int. J. Syst. Evol. Microbiol.">
        <title>The Global Catalogue of Microorganisms (GCM) 10K type strain sequencing project: providing services to taxonomists for standard genome sequencing and annotation.</title>
        <authorList>
            <consortium name="The Broad Institute Genomics Platform"/>
            <consortium name="The Broad Institute Genome Sequencing Center for Infectious Disease"/>
            <person name="Wu L."/>
            <person name="Ma J."/>
        </authorList>
    </citation>
    <scope>NUCLEOTIDE SEQUENCE [LARGE SCALE GENOMIC DNA]</scope>
    <source>
        <strain evidence="4">CGMCC 1.13666</strain>
    </source>
</reference>
<evidence type="ECO:0000313" key="3">
    <source>
        <dbReference type="EMBL" id="MFC7091879.1"/>
    </source>
</evidence>
<protein>
    <recommendedName>
        <fullName evidence="5">Portal protein</fullName>
    </recommendedName>
</protein>
<evidence type="ECO:0000313" key="4">
    <source>
        <dbReference type="Proteomes" id="UP001596411"/>
    </source>
</evidence>
<proteinExistence type="predicted"/>
<accession>A0ABW2F130</accession>
<name>A0ABW2F130_9GAMM</name>
<dbReference type="RefSeq" id="WP_346064143.1">
    <property type="nucleotide sequence ID" value="NZ_BAAADR010000045.1"/>
</dbReference>
<feature type="region of interest" description="Disordered" evidence="2">
    <location>
        <begin position="735"/>
        <end position="776"/>
    </location>
</feature>
<organism evidence="3 4">
    <name type="scientific">Halomonas salifodinae</name>
    <dbReference type="NCBI Taxonomy" id="438745"/>
    <lineage>
        <taxon>Bacteria</taxon>
        <taxon>Pseudomonadati</taxon>
        <taxon>Pseudomonadota</taxon>
        <taxon>Gammaproteobacteria</taxon>
        <taxon>Oceanospirillales</taxon>
        <taxon>Halomonadaceae</taxon>
        <taxon>Halomonas</taxon>
    </lineage>
</organism>
<feature type="coiled-coil region" evidence="1">
    <location>
        <begin position="658"/>
        <end position="685"/>
    </location>
</feature>
<gene>
    <name evidence="3" type="ORF">ACFQH5_20245</name>
</gene>
<evidence type="ECO:0000256" key="2">
    <source>
        <dbReference type="SAM" id="MobiDB-lite"/>
    </source>
</evidence>
<dbReference type="EMBL" id="JBHSZP010000049">
    <property type="protein sequence ID" value="MFC7091879.1"/>
    <property type="molecule type" value="Genomic_DNA"/>
</dbReference>
<comment type="caution">
    <text evidence="3">The sequence shown here is derived from an EMBL/GenBank/DDBJ whole genome shotgun (WGS) entry which is preliminary data.</text>
</comment>
<feature type="compositionally biased region" description="Basic and acidic residues" evidence="2">
    <location>
        <begin position="747"/>
        <end position="768"/>
    </location>
</feature>
<dbReference type="Proteomes" id="UP001596411">
    <property type="component" value="Unassembled WGS sequence"/>
</dbReference>
<evidence type="ECO:0000256" key="1">
    <source>
        <dbReference type="SAM" id="Coils"/>
    </source>
</evidence>
<sequence>MMEMRALKQLSEEELLELMAGMDDEELEELKDAMEKAEAERVARLDALGNALAQRRAEAIAARHTSGIEEEWLQDEEFYEGIDDANRGENAAWSSKPPGQETIDADDTSSTIFLNVTGTYCDAASASLADMLLPTDDSAWQLEPTPVAELIPFAEGDIPPQVRQQIASEAQGRPPEEVEAHVARKEQEIAAEARRILDEAKDKAGAAQKRIEDWHVECQYHAEVRKVIEDAAKVGSGVLKGPFPMRKRHVAYVDGGLVIQEEIKPVSKRIDYRNLYPDGGCGDSIHNGSFVFERDDITEKQLRELIGSPGYDEGQILAVLDEGPAEAGKVHQEVGDMRRRETKSLYEIWYYHGDLKKDDLESAGCECDDETPDTVPAQITMVNNRVIKATMNPLDTGEFPYDVMVWKKRNGMPWGVGIARLIRTPQRMINGAARNLMDNAGLAGGPMWAFKPGILEPMDGVAELAPRKGWIASEDADLEDLSRAFSYFKLDMMVNELQAIIYLGLKMAEDVTGLPMIMQGQMGAQKLDTLGQTQLLNNNANIVRRRIARLFDDLVTEPHVRRYYAYLLQYGEDDEKGEFVIDARGSSNLVERAVQKEKTMEWLQLSQNPIFGIDPKRVAKELLRADKFDPKAFEFDDEEWREIVTKLSQPQDDAGMQAKMAQLELKQAELQAKHEQWQVEEQRKAQQQQFDQQYKAAELQSDQEIARQKMASEQGVTLAQLEAKLGIESQKLEAEMQKTSAQLQNQRDLEAAKLTDSQNERQARRENMDNGYDSWG</sequence>
<keyword evidence="1" id="KW-0175">Coiled coil</keyword>
<feature type="coiled-coil region" evidence="1">
    <location>
        <begin position="20"/>
        <end position="47"/>
    </location>
</feature>
<keyword evidence="4" id="KW-1185">Reference proteome</keyword>
<evidence type="ECO:0008006" key="5">
    <source>
        <dbReference type="Google" id="ProtNLM"/>
    </source>
</evidence>
<feature type="compositionally biased region" description="Polar residues" evidence="2">
    <location>
        <begin position="737"/>
        <end position="746"/>
    </location>
</feature>
<feature type="coiled-coil region" evidence="1">
    <location>
        <begin position="183"/>
        <end position="217"/>
    </location>
</feature>